<evidence type="ECO:0000313" key="2">
    <source>
        <dbReference type="Proteomes" id="UP000221734"/>
    </source>
</evidence>
<sequence length="342" mass="37994">MRKMAMYGFVLLLALVVGNAIDGIADDKIQGDGRLKNAESIAPAIQFDAYTHDFGKIYSGEKVIHKFKFKNHGDGELIIDKVKSACGCTAALSTKKNIKKNEEGEIEVKFNSGKYVGKIAKSIFVHSNDPVNPKVKLVIEMNIIEEVSVTPKRINFGVIRMGSPCSVNLEIKTLPGSRIKILNVETNFPYIKLKDKEKSGDVWNYEVALRGVEELGKFNGFIFVHTNSEKKPKIDIPFNGEVIGDITYYPNKLSFGTVRKNREVKKTVIVTLVDKSVEIEKIEIEPAFMTYNISPLNDDSRVISVHMNQGDFTGTVNGSLLIYSNSSLQPEICIPISATIND</sequence>
<evidence type="ECO:0000313" key="1">
    <source>
        <dbReference type="EMBL" id="SOH05898.1"/>
    </source>
</evidence>
<gene>
    <name evidence="1" type="ORF">KSMBR1_3424</name>
</gene>
<dbReference type="KEGG" id="kst:KSMBR1_3424"/>
<name>A0A2C9CJX5_KUEST</name>
<dbReference type="InterPro" id="IPR011467">
    <property type="entry name" value="DUF1573"/>
</dbReference>
<dbReference type="Pfam" id="PF07610">
    <property type="entry name" value="DUF1573"/>
    <property type="match status" value="1"/>
</dbReference>
<reference evidence="2" key="1">
    <citation type="submission" date="2017-10" db="EMBL/GenBank/DDBJ databases">
        <authorList>
            <person name="Frank J."/>
        </authorList>
    </citation>
    <scope>NUCLEOTIDE SEQUENCE [LARGE SCALE GENOMIC DNA]</scope>
</reference>
<protein>
    <submittedName>
        <fullName evidence="1">Uncharacterized protein</fullName>
    </submittedName>
</protein>
<accession>A0A2C9CJX5</accession>
<proteinExistence type="predicted"/>
<dbReference type="AlphaFoldDB" id="A0A2C9CJX5"/>
<dbReference type="PANTHER" id="PTHR37833">
    <property type="entry name" value="LIPOPROTEIN-RELATED"/>
    <property type="match status" value="1"/>
</dbReference>
<dbReference type="Gene3D" id="2.60.40.10">
    <property type="entry name" value="Immunoglobulins"/>
    <property type="match status" value="1"/>
</dbReference>
<dbReference type="EMBL" id="LT934425">
    <property type="protein sequence ID" value="SOH05898.1"/>
    <property type="molecule type" value="Genomic_DNA"/>
</dbReference>
<keyword evidence="2" id="KW-1185">Reference proteome</keyword>
<dbReference type="OrthoDB" id="273711at2"/>
<dbReference type="PANTHER" id="PTHR37833:SF1">
    <property type="entry name" value="SIGNAL PEPTIDE PROTEIN"/>
    <property type="match status" value="1"/>
</dbReference>
<dbReference type="Proteomes" id="UP000221734">
    <property type="component" value="Chromosome Kuenenia_stuttgartiensis_MBR1"/>
</dbReference>
<dbReference type="RefSeq" id="WP_099326425.1">
    <property type="nucleotide sequence ID" value="NZ_LT934425.1"/>
</dbReference>
<organism evidence="1 2">
    <name type="scientific">Kuenenia stuttgartiensis</name>
    <dbReference type="NCBI Taxonomy" id="174633"/>
    <lineage>
        <taxon>Bacteria</taxon>
        <taxon>Pseudomonadati</taxon>
        <taxon>Planctomycetota</taxon>
        <taxon>Candidatus Brocadiia</taxon>
        <taxon>Candidatus Brocadiales</taxon>
        <taxon>Candidatus Brocadiaceae</taxon>
        <taxon>Candidatus Kuenenia</taxon>
    </lineage>
</organism>
<dbReference type="InterPro" id="IPR013783">
    <property type="entry name" value="Ig-like_fold"/>
</dbReference>